<keyword evidence="3" id="KW-1185">Reference proteome</keyword>
<name>A0A9P8JMX2_AURME</name>
<evidence type="ECO:0000313" key="3">
    <source>
        <dbReference type="Proteomes" id="UP000729357"/>
    </source>
</evidence>
<evidence type="ECO:0000313" key="2">
    <source>
        <dbReference type="EMBL" id="KAG9971552.1"/>
    </source>
</evidence>
<feature type="compositionally biased region" description="Polar residues" evidence="1">
    <location>
        <begin position="305"/>
        <end position="317"/>
    </location>
</feature>
<comment type="caution">
    <text evidence="2">The sequence shown here is derived from an EMBL/GenBank/DDBJ whole genome shotgun (WGS) entry which is preliminary data.</text>
</comment>
<feature type="compositionally biased region" description="Low complexity" evidence="1">
    <location>
        <begin position="318"/>
        <end position="328"/>
    </location>
</feature>
<reference evidence="2" key="2">
    <citation type="submission" date="2021-08" db="EMBL/GenBank/DDBJ databases">
        <authorList>
            <person name="Gostincar C."/>
            <person name="Sun X."/>
            <person name="Song Z."/>
            <person name="Gunde-Cimerman N."/>
        </authorList>
    </citation>
    <scope>NUCLEOTIDE SEQUENCE</scope>
    <source>
        <strain evidence="2">EXF-9298</strain>
    </source>
</reference>
<gene>
    <name evidence="2" type="ORF">KCU98_g13799</name>
</gene>
<organism evidence="2 3">
    <name type="scientific">Aureobasidium melanogenum</name>
    <name type="common">Aureobasidium pullulans var. melanogenum</name>
    <dbReference type="NCBI Taxonomy" id="46634"/>
    <lineage>
        <taxon>Eukaryota</taxon>
        <taxon>Fungi</taxon>
        <taxon>Dikarya</taxon>
        <taxon>Ascomycota</taxon>
        <taxon>Pezizomycotina</taxon>
        <taxon>Dothideomycetes</taxon>
        <taxon>Dothideomycetidae</taxon>
        <taxon>Dothideales</taxon>
        <taxon>Saccotheciaceae</taxon>
        <taxon>Aureobasidium</taxon>
    </lineage>
</organism>
<accession>A0A9P8JMX2</accession>
<feature type="region of interest" description="Disordered" evidence="1">
    <location>
        <begin position="299"/>
        <end position="338"/>
    </location>
</feature>
<evidence type="ECO:0000256" key="1">
    <source>
        <dbReference type="SAM" id="MobiDB-lite"/>
    </source>
</evidence>
<reference evidence="2" key="1">
    <citation type="journal article" date="2021" name="J Fungi (Basel)">
        <title>Virulence traits and population genomics of the black yeast Aureobasidium melanogenum.</title>
        <authorList>
            <person name="Cernosa A."/>
            <person name="Sun X."/>
            <person name="Gostincar C."/>
            <person name="Fang C."/>
            <person name="Gunde-Cimerman N."/>
            <person name="Song Z."/>
        </authorList>
    </citation>
    <scope>NUCLEOTIDE SEQUENCE</scope>
    <source>
        <strain evidence="2">EXF-9298</strain>
    </source>
</reference>
<proteinExistence type="predicted"/>
<feature type="non-terminal residue" evidence="2">
    <location>
        <position position="1"/>
    </location>
</feature>
<dbReference type="EMBL" id="JAHFXS010002605">
    <property type="protein sequence ID" value="KAG9971552.1"/>
    <property type="molecule type" value="Genomic_DNA"/>
</dbReference>
<feature type="non-terminal residue" evidence="2">
    <location>
        <position position="377"/>
    </location>
</feature>
<dbReference type="AlphaFoldDB" id="A0A9P8JMX2"/>
<sequence>DPDWTAESLALETAFDDHDAIVKQFPGISFESPSDDKSRKHKLMRMSFVMESMRSHVIMPQYKRQANAKGQQMALLRKLRSLSESDRFQLVANYDEATLTAVQNVCKTLSQTAVTPSVILEELYSSKQSGCIDEWVKQGWCARDSTNLDVVGNPKDFETVNVPQDTPAPPQYESRALNFEKLLNSRNKNCLGLQASLGLAEDHSLQISPCLPSTAPPYSTCAELDSHPCETTYQHASAVTPDSHGTPGHTMVTHSDYAEIFSIPPSEDPLMPMPTSSDYIGTFLSGFSSCPNSAPVVPLGHGKSRSSVDQSVQEKTCSSSRTSSKGSSARVQIPATSPRLANKKTPAFAISKERDGEARHSAVFYGWSPWLLLPHNA</sequence>
<dbReference type="Proteomes" id="UP000729357">
    <property type="component" value="Unassembled WGS sequence"/>
</dbReference>
<protein>
    <submittedName>
        <fullName evidence="2">Uncharacterized protein</fullName>
    </submittedName>
</protein>